<name>A0A3A6U5F8_9GAMM</name>
<sequence length="615" mass="67016">MKLTLDKALSAVAVSVIGALGTAVAAPVYEIVNLDDYDFIGEGRGTLENTRSGYAQSINANNELVGIAQGRKKLSAEDIDVDIIDVEDGIAPSERITFSINSPIVANTFGFVASTVWIPTFESVNGSTDPKDSSVTNSVDSQFFGINDAGIKVGNMTAPEDRITYTGTTENQEFWYIRAYEQRGIAKRGDTELPLLPPYHTYTNSDGEAAEIGGYAGATAINNHNLIVGYASTDIADPSKARIDTCIDSTTTPTDVCIQEQQFPSSQGSRNINYQVRGYLWQLNSDDTVTGTLLPLGLTPEADSTVTYSAQALGVNNAGVVVGRSNTYRNGDKDRLRDDAAYWTKNSSGEYQYNWVPSVNEEEDINSIAYDINDNGILVGSYRSFIDGFQRDKFFYFDTNSSGGSVVVPNDFFDQLSDFASRGRSINNKDQVVGYIETTQDKNTARPKAGFLFDKSSEEFSNLNDLLTCESKGYIVSGSETRRNEVTVVDGSGKELVYESDIVVADAASINEDGTIVGTALIRKPVYQVDADGNPVLDENSNLPLFELNANGQPVTSSLPRMVVLQLTGDDVQAGEKACTFTDKVDEKPYERKGGGMLTWLFALPLLFIRRRKVH</sequence>
<keyword evidence="3" id="KW-1185">Reference proteome</keyword>
<accession>A0A3A6U5F8</accession>
<dbReference type="Proteomes" id="UP000273022">
    <property type="component" value="Unassembled WGS sequence"/>
</dbReference>
<evidence type="ECO:0000256" key="1">
    <source>
        <dbReference type="SAM" id="SignalP"/>
    </source>
</evidence>
<organism evidence="2 3">
    <name type="scientific">Parashewanella spongiae</name>
    <dbReference type="NCBI Taxonomy" id="342950"/>
    <lineage>
        <taxon>Bacteria</taxon>
        <taxon>Pseudomonadati</taxon>
        <taxon>Pseudomonadota</taxon>
        <taxon>Gammaproteobacteria</taxon>
        <taxon>Alteromonadales</taxon>
        <taxon>Shewanellaceae</taxon>
        <taxon>Parashewanella</taxon>
    </lineage>
</organism>
<evidence type="ECO:0000313" key="3">
    <source>
        <dbReference type="Proteomes" id="UP000273022"/>
    </source>
</evidence>
<feature type="chain" id="PRO_5017313572" evidence="1">
    <location>
        <begin position="26"/>
        <end position="615"/>
    </location>
</feature>
<keyword evidence="1" id="KW-0732">Signal</keyword>
<dbReference type="RefSeq" id="WP_121851963.1">
    <property type="nucleotide sequence ID" value="NZ_CP037952.1"/>
</dbReference>
<evidence type="ECO:0000313" key="2">
    <source>
        <dbReference type="EMBL" id="RJY19245.1"/>
    </source>
</evidence>
<gene>
    <name evidence="2" type="ORF">D5R81_01890</name>
</gene>
<dbReference type="AlphaFoldDB" id="A0A3A6U5F8"/>
<reference evidence="2 3" key="1">
    <citation type="submission" date="2018-09" db="EMBL/GenBank/DDBJ databases">
        <title>Phylogeny of the Shewanellaceae, and recommendation for two new genera, Pseudoshewanella and Parashewanella.</title>
        <authorList>
            <person name="Wang G."/>
        </authorList>
    </citation>
    <scope>NUCLEOTIDE SEQUENCE [LARGE SCALE GENOMIC DNA]</scope>
    <source>
        <strain evidence="2 3">KCTC 22492</strain>
    </source>
</reference>
<dbReference type="EMBL" id="QYYH01000006">
    <property type="protein sequence ID" value="RJY19245.1"/>
    <property type="molecule type" value="Genomic_DNA"/>
</dbReference>
<dbReference type="Pfam" id="PF11949">
    <property type="entry name" value="DUF3466"/>
    <property type="match status" value="1"/>
</dbReference>
<comment type="caution">
    <text evidence="2">The sequence shown here is derived from an EMBL/GenBank/DDBJ whole genome shotgun (WGS) entry which is preliminary data.</text>
</comment>
<feature type="signal peptide" evidence="1">
    <location>
        <begin position="1"/>
        <end position="25"/>
    </location>
</feature>
<protein>
    <submittedName>
        <fullName evidence="2">DUF3466 family protein</fullName>
    </submittedName>
</protein>
<proteinExistence type="predicted"/>
<dbReference type="OrthoDB" id="6271264at2"/>
<dbReference type="InterPro" id="IPR022562">
    <property type="entry name" value="DUF3466"/>
</dbReference>